<protein>
    <submittedName>
        <fullName evidence="2">Uncharacterized protein</fullName>
    </submittedName>
</protein>
<accession>A0A1Y0V223</accession>
<name>A0A1Y0V223_9PROT</name>
<dbReference type="Proteomes" id="UP000195633">
    <property type="component" value="Plasmid pAP1447-1"/>
</dbReference>
<sequence>MRDTKLPIPATARDYLELAGLFVGVILLVMTIAVLICGPDFVLPHKLTFAGLD</sequence>
<keyword evidence="1" id="KW-0812">Transmembrane</keyword>
<gene>
    <name evidence="2" type="ORF">S101447_02767</name>
</gene>
<geneLocation type="plasmid" evidence="3">
    <name>pap1447-1 sequence</name>
</geneLocation>
<reference evidence="2 3" key="1">
    <citation type="submission" date="2017-05" db="EMBL/GenBank/DDBJ databases">
        <title>Genome sequence of Acetobacter pasteurianus subsp. ascendens strain SRCM101447.</title>
        <authorList>
            <person name="Cho S.H."/>
        </authorList>
    </citation>
    <scope>NUCLEOTIDE SEQUENCE [LARGE SCALE GENOMIC DNA]</scope>
    <source>
        <strain evidence="2 3">SRCM101447</strain>
        <plasmid evidence="3">Plasmid pap1447-1 sequence</plasmid>
    </source>
</reference>
<keyword evidence="2" id="KW-0614">Plasmid</keyword>
<keyword evidence="1" id="KW-0472">Membrane</keyword>
<organism evidence="2 3">
    <name type="scientific">Acetobacter ascendens</name>
    <dbReference type="NCBI Taxonomy" id="481146"/>
    <lineage>
        <taxon>Bacteria</taxon>
        <taxon>Pseudomonadati</taxon>
        <taxon>Pseudomonadota</taxon>
        <taxon>Alphaproteobacteria</taxon>
        <taxon>Acetobacterales</taxon>
        <taxon>Acetobacteraceae</taxon>
        <taxon>Acetobacter</taxon>
    </lineage>
</organism>
<feature type="transmembrane region" description="Helical" evidence="1">
    <location>
        <begin position="20"/>
        <end position="43"/>
    </location>
</feature>
<dbReference type="AlphaFoldDB" id="A0A1Y0V223"/>
<proteinExistence type="predicted"/>
<dbReference type="EMBL" id="CP021525">
    <property type="protein sequence ID" value="ARW11804.1"/>
    <property type="molecule type" value="Genomic_DNA"/>
</dbReference>
<dbReference type="RefSeq" id="WP_157893994.1">
    <property type="nucleotide sequence ID" value="NZ_CP021525.1"/>
</dbReference>
<evidence type="ECO:0000256" key="1">
    <source>
        <dbReference type="SAM" id="Phobius"/>
    </source>
</evidence>
<evidence type="ECO:0000313" key="2">
    <source>
        <dbReference type="EMBL" id="ARW11804.1"/>
    </source>
</evidence>
<keyword evidence="1" id="KW-1133">Transmembrane helix</keyword>
<evidence type="ECO:0000313" key="3">
    <source>
        <dbReference type="Proteomes" id="UP000195633"/>
    </source>
</evidence>